<evidence type="ECO:0000313" key="2">
    <source>
        <dbReference type="EMBL" id="EEN61240.1"/>
    </source>
</evidence>
<dbReference type="EMBL" id="GG666507">
    <property type="protein sequence ID" value="EEN61240.1"/>
    <property type="molecule type" value="Genomic_DNA"/>
</dbReference>
<proteinExistence type="predicted"/>
<keyword evidence="1" id="KW-0812">Transmembrane</keyword>
<reference evidence="2" key="1">
    <citation type="journal article" date="2008" name="Nature">
        <title>The amphioxus genome and the evolution of the chordate karyotype.</title>
        <authorList>
            <consortium name="US DOE Joint Genome Institute (JGI-PGF)"/>
            <person name="Putnam N.H."/>
            <person name="Butts T."/>
            <person name="Ferrier D.E.K."/>
            <person name="Furlong R.F."/>
            <person name="Hellsten U."/>
            <person name="Kawashima T."/>
            <person name="Robinson-Rechavi M."/>
            <person name="Shoguchi E."/>
            <person name="Terry A."/>
            <person name="Yu J.-K."/>
            <person name="Benito-Gutierrez E.L."/>
            <person name="Dubchak I."/>
            <person name="Garcia-Fernandez J."/>
            <person name="Gibson-Brown J.J."/>
            <person name="Grigoriev I.V."/>
            <person name="Horton A.C."/>
            <person name="de Jong P.J."/>
            <person name="Jurka J."/>
            <person name="Kapitonov V.V."/>
            <person name="Kohara Y."/>
            <person name="Kuroki Y."/>
            <person name="Lindquist E."/>
            <person name="Lucas S."/>
            <person name="Osoegawa K."/>
            <person name="Pennacchio L.A."/>
            <person name="Salamov A.A."/>
            <person name="Satou Y."/>
            <person name="Sauka-Spengler T."/>
            <person name="Schmutz J."/>
            <person name="Shin-I T."/>
            <person name="Toyoda A."/>
            <person name="Bronner-Fraser M."/>
            <person name="Fujiyama A."/>
            <person name="Holland L.Z."/>
            <person name="Holland P.W.H."/>
            <person name="Satoh N."/>
            <person name="Rokhsar D.S."/>
        </authorList>
    </citation>
    <scope>NUCLEOTIDE SEQUENCE [LARGE SCALE GENOMIC DNA]</scope>
    <source>
        <strain evidence="2">S238N-H82</strain>
        <tissue evidence="2">Testes</tissue>
    </source>
</reference>
<organism>
    <name type="scientific">Branchiostoma floridae</name>
    <name type="common">Florida lancelet</name>
    <name type="synonym">Amphioxus</name>
    <dbReference type="NCBI Taxonomy" id="7739"/>
    <lineage>
        <taxon>Eukaryota</taxon>
        <taxon>Metazoa</taxon>
        <taxon>Chordata</taxon>
        <taxon>Cephalochordata</taxon>
        <taxon>Leptocardii</taxon>
        <taxon>Amphioxiformes</taxon>
        <taxon>Branchiostomatidae</taxon>
        <taxon>Branchiostoma</taxon>
    </lineage>
</organism>
<evidence type="ECO:0000256" key="1">
    <source>
        <dbReference type="SAM" id="Phobius"/>
    </source>
</evidence>
<keyword evidence="1" id="KW-1133">Transmembrane helix</keyword>
<accession>C3YEZ6</accession>
<name>C3YEZ6_BRAFL</name>
<dbReference type="AlphaFoldDB" id="C3YEZ6"/>
<sequence length="128" mass="14512">MGKYVDETCYKCGRSLQATSSHSATVYRRSSNPPRHRFQALTMKTVLVVAFCVLLLAGQSMACGKGTGIELGPKAQCEKRRECEMTRKCRDFQGHQECFWKPVCKERLSCKGAPRPPIPFSNYNMRGW</sequence>
<keyword evidence="1" id="KW-0472">Membrane</keyword>
<gene>
    <name evidence="2" type="ORF">BRAFLDRAFT_92301</name>
</gene>
<protein>
    <submittedName>
        <fullName evidence="2">Uncharacterized protein</fullName>
    </submittedName>
</protein>
<dbReference type="InParanoid" id="C3YEZ6"/>
<feature type="transmembrane region" description="Helical" evidence="1">
    <location>
        <begin position="38"/>
        <end position="57"/>
    </location>
</feature>